<proteinExistence type="predicted"/>
<feature type="compositionally biased region" description="Acidic residues" evidence="1">
    <location>
        <begin position="164"/>
        <end position="174"/>
    </location>
</feature>
<evidence type="ECO:0000256" key="1">
    <source>
        <dbReference type="SAM" id="MobiDB-lite"/>
    </source>
</evidence>
<reference evidence="2 3" key="1">
    <citation type="journal article" name="Sci. Rep.">
        <title>Telomere-to-telomere assembled and centromere annotated genomes of the two main subspecies of the button mushroom Agaricus bisporus reveal especially polymorphic chromosome ends.</title>
        <authorList>
            <person name="Sonnenberg A.S.M."/>
            <person name="Sedaghat-Telgerd N."/>
            <person name="Lavrijssen B."/>
            <person name="Ohm R.A."/>
            <person name="Hendrickx P.M."/>
            <person name="Scholtmeijer K."/>
            <person name="Baars J.J.P."/>
            <person name="van Peer A."/>
        </authorList>
    </citation>
    <scope>NUCLEOTIDE SEQUENCE [LARGE SCALE GENOMIC DNA]</scope>
    <source>
        <strain evidence="2 3">H119_p4</strain>
    </source>
</reference>
<sequence>MADLFRQRLTDAVEASLSFRRSSPGTLTNPRFESSSSNIKVHVPQTAENMITKHQGCSDKTDPGTFGLAGQEAEYEADVSDGVPAAEAENDEILAASGREWMDGHVLVKDALVGRVGCDVLDTSGEERLHGYNLEKKSDIINYKAEVVKKNTYHGDEHLHESDLGYDADDEADN</sequence>
<comment type="caution">
    <text evidence="2">The sequence shown here is derived from an EMBL/GenBank/DDBJ whole genome shotgun (WGS) entry which is preliminary data.</text>
</comment>
<dbReference type="Proteomes" id="UP000629468">
    <property type="component" value="Unassembled WGS sequence"/>
</dbReference>
<name>A0A8H7C0K7_AGABI</name>
<evidence type="ECO:0000313" key="3">
    <source>
        <dbReference type="Proteomes" id="UP000629468"/>
    </source>
</evidence>
<dbReference type="AlphaFoldDB" id="A0A8H7C0K7"/>
<feature type="compositionally biased region" description="Basic and acidic residues" evidence="1">
    <location>
        <begin position="152"/>
        <end position="163"/>
    </location>
</feature>
<accession>A0A8H7C0K7</accession>
<dbReference type="EMBL" id="JABXXO010000016">
    <property type="protein sequence ID" value="KAF7759860.1"/>
    <property type="molecule type" value="Genomic_DNA"/>
</dbReference>
<evidence type="ECO:0000313" key="2">
    <source>
        <dbReference type="EMBL" id="KAF7759860.1"/>
    </source>
</evidence>
<gene>
    <name evidence="2" type="ORF">Agabi119p4_11555</name>
</gene>
<protein>
    <submittedName>
        <fullName evidence="2">Uncharacterized protein</fullName>
    </submittedName>
</protein>
<organism evidence="2 3">
    <name type="scientific">Agaricus bisporus var. burnettii</name>
    <dbReference type="NCBI Taxonomy" id="192524"/>
    <lineage>
        <taxon>Eukaryota</taxon>
        <taxon>Fungi</taxon>
        <taxon>Dikarya</taxon>
        <taxon>Basidiomycota</taxon>
        <taxon>Agaricomycotina</taxon>
        <taxon>Agaricomycetes</taxon>
        <taxon>Agaricomycetidae</taxon>
        <taxon>Agaricales</taxon>
        <taxon>Agaricineae</taxon>
        <taxon>Agaricaceae</taxon>
        <taxon>Agaricus</taxon>
    </lineage>
</organism>
<feature type="region of interest" description="Disordered" evidence="1">
    <location>
        <begin position="152"/>
        <end position="174"/>
    </location>
</feature>